<reference evidence="3" key="1">
    <citation type="submission" date="2021-06" db="EMBL/GenBank/DDBJ databases">
        <title>Parelaphostrongylus tenuis whole genome reference sequence.</title>
        <authorList>
            <person name="Garwood T.J."/>
            <person name="Larsen P.A."/>
            <person name="Fountain-Jones N.M."/>
            <person name="Garbe J.R."/>
            <person name="Macchietto M.G."/>
            <person name="Kania S.A."/>
            <person name="Gerhold R.W."/>
            <person name="Richards J.E."/>
            <person name="Wolf T.M."/>
        </authorList>
    </citation>
    <scope>NUCLEOTIDE SEQUENCE</scope>
    <source>
        <strain evidence="3">MNPRO001-30</strain>
        <tissue evidence="3">Meninges</tissue>
    </source>
</reference>
<feature type="domain" description="NPHP4 Ig-like" evidence="1">
    <location>
        <begin position="26"/>
        <end position="94"/>
    </location>
</feature>
<evidence type="ECO:0000259" key="2">
    <source>
        <dbReference type="Pfam" id="PF26187"/>
    </source>
</evidence>
<dbReference type="EMBL" id="JAHQIW010000261">
    <property type="protein sequence ID" value="KAJ1347051.1"/>
    <property type="molecule type" value="Genomic_DNA"/>
</dbReference>
<organism evidence="3 4">
    <name type="scientific">Parelaphostrongylus tenuis</name>
    <name type="common">Meningeal worm</name>
    <dbReference type="NCBI Taxonomy" id="148309"/>
    <lineage>
        <taxon>Eukaryota</taxon>
        <taxon>Metazoa</taxon>
        <taxon>Ecdysozoa</taxon>
        <taxon>Nematoda</taxon>
        <taxon>Chromadorea</taxon>
        <taxon>Rhabditida</taxon>
        <taxon>Rhabditina</taxon>
        <taxon>Rhabditomorpha</taxon>
        <taxon>Strongyloidea</taxon>
        <taxon>Metastrongylidae</taxon>
        <taxon>Parelaphostrongylus</taxon>
    </lineage>
</organism>
<sequence length="198" mass="22161">MNKQGSKEKITAIARKTTLIGRAVVDDSNQLVQIFSSTPCIRAISQQPFLVTNDVHEIVARYTPDYSGRRIHFLTAVDVSSKRLLNAWMACAKAECPIISKTYDMRVPINEESIIAKKLPITNPYSIPRTFRVASSRSDVVEVGDTVLDIDGLSSTATTLYFHNVFGKPIRLEVMIYVFNAESNQLEETIMLNVAFTE</sequence>
<dbReference type="PANTHER" id="PTHR31043:SF3">
    <property type="entry name" value="NEPHROCYSTIN-4"/>
    <property type="match status" value="1"/>
</dbReference>
<dbReference type="GO" id="GO:0097730">
    <property type="term" value="C:non-motile cilium"/>
    <property type="evidence" value="ECO:0007669"/>
    <property type="project" value="InterPro"/>
</dbReference>
<dbReference type="Proteomes" id="UP001196413">
    <property type="component" value="Unassembled WGS sequence"/>
</dbReference>
<dbReference type="Pfam" id="PF26015">
    <property type="entry name" value="Ig_NPH4_3rd"/>
    <property type="match status" value="1"/>
</dbReference>
<dbReference type="GO" id="GO:0090090">
    <property type="term" value="P:negative regulation of canonical Wnt signaling pathway"/>
    <property type="evidence" value="ECO:0007669"/>
    <property type="project" value="InterPro"/>
</dbReference>
<evidence type="ECO:0000313" key="4">
    <source>
        <dbReference type="Proteomes" id="UP001196413"/>
    </source>
</evidence>
<dbReference type="InterPro" id="IPR058686">
    <property type="entry name" value="Ig_NPHP4_3rd"/>
</dbReference>
<gene>
    <name evidence="3" type="ORF">KIN20_001998</name>
</gene>
<dbReference type="PANTHER" id="PTHR31043">
    <property type="entry name" value="NEPHROCYSTIN-4"/>
    <property type="match status" value="1"/>
</dbReference>
<dbReference type="InterPro" id="IPR058685">
    <property type="entry name" value="Ig_NPHP4_4th"/>
</dbReference>
<dbReference type="GO" id="GO:0097546">
    <property type="term" value="C:ciliary base"/>
    <property type="evidence" value="ECO:0007669"/>
    <property type="project" value="TreeGrafter"/>
</dbReference>
<evidence type="ECO:0000313" key="3">
    <source>
        <dbReference type="EMBL" id="KAJ1347051.1"/>
    </source>
</evidence>
<dbReference type="InterPro" id="IPR029775">
    <property type="entry name" value="NPHP4"/>
</dbReference>
<dbReference type="GO" id="GO:0036064">
    <property type="term" value="C:ciliary basal body"/>
    <property type="evidence" value="ECO:0007669"/>
    <property type="project" value="TreeGrafter"/>
</dbReference>
<dbReference type="GO" id="GO:1904491">
    <property type="term" value="P:protein localization to ciliary transition zone"/>
    <property type="evidence" value="ECO:0007669"/>
    <property type="project" value="TreeGrafter"/>
</dbReference>
<feature type="domain" description="NPHP4 Ig-like" evidence="2">
    <location>
        <begin position="100"/>
        <end position="195"/>
    </location>
</feature>
<keyword evidence="4" id="KW-1185">Reference proteome</keyword>
<dbReference type="AlphaFoldDB" id="A0AAD5QHG9"/>
<proteinExistence type="predicted"/>
<dbReference type="GO" id="GO:0035869">
    <property type="term" value="C:ciliary transition zone"/>
    <property type="evidence" value="ECO:0007669"/>
    <property type="project" value="TreeGrafter"/>
</dbReference>
<protein>
    <submittedName>
        <fullName evidence="3">Uncharacterized protein</fullName>
    </submittedName>
</protein>
<evidence type="ECO:0000259" key="1">
    <source>
        <dbReference type="Pfam" id="PF26015"/>
    </source>
</evidence>
<dbReference type="Pfam" id="PF26187">
    <property type="entry name" value="Ig_NPHP4_4th"/>
    <property type="match status" value="1"/>
</dbReference>
<comment type="caution">
    <text evidence="3">The sequence shown here is derived from an EMBL/GenBank/DDBJ whole genome shotgun (WGS) entry which is preliminary data.</text>
</comment>
<name>A0AAD5QHG9_PARTN</name>
<accession>A0AAD5QHG9</accession>